<dbReference type="Proteomes" id="UP000282832">
    <property type="component" value="Unassembled WGS sequence"/>
</dbReference>
<dbReference type="OrthoDB" id="9814427at2"/>
<sequence length="299" mass="32851">MKFKYIFLAFIGFFIFSCGQKKSTEGQTLRIGVSMLSLQNEFVLNVSQSLEKYAKENKVELIVVDAERSSLKQIEQVENFINQQVDAIILNPCEFEASSPAIIKAKKAGIPIVNVNSSTKEKPDAFVGSDDKESAKLAIEFIAKKLNGKGNIVIIQGYLGQAAQIDRDLGAKDALKKYPNLKVLATQTGEWDRAKAMSLMENWIQLHGKNIQAVFAHNDEMGLGAAQALMDKNLKSSTIVVSVDGIADARKAVKAKKLDATILQDAENQGKNAIQLAIQLAKKQKPKNADILIPFQVEN</sequence>
<dbReference type="InterPro" id="IPR025997">
    <property type="entry name" value="SBP_2_dom"/>
</dbReference>
<dbReference type="Gene3D" id="3.40.50.2300">
    <property type="match status" value="2"/>
</dbReference>
<evidence type="ECO:0000259" key="4">
    <source>
        <dbReference type="Pfam" id="PF13407"/>
    </source>
</evidence>
<dbReference type="GO" id="GO:0030313">
    <property type="term" value="C:cell envelope"/>
    <property type="evidence" value="ECO:0007669"/>
    <property type="project" value="UniProtKB-SubCell"/>
</dbReference>
<feature type="domain" description="Periplasmic binding protein" evidence="4">
    <location>
        <begin position="31"/>
        <end position="285"/>
    </location>
</feature>
<gene>
    <name evidence="5" type="ORF">EOJ36_11775</name>
</gene>
<evidence type="ECO:0000256" key="2">
    <source>
        <dbReference type="ARBA" id="ARBA00007639"/>
    </source>
</evidence>
<evidence type="ECO:0000313" key="5">
    <source>
        <dbReference type="EMBL" id="RVU23403.1"/>
    </source>
</evidence>
<reference evidence="5 6" key="1">
    <citation type="submission" date="2019-01" db="EMBL/GenBank/DDBJ databases">
        <authorList>
            <person name="Chen W.-M."/>
        </authorList>
    </citation>
    <scope>NUCLEOTIDE SEQUENCE [LARGE SCALE GENOMIC DNA]</scope>
    <source>
        <strain evidence="5 6">FSY-15</strain>
    </source>
</reference>
<proteinExistence type="inferred from homology"/>
<dbReference type="GO" id="GO:0030246">
    <property type="term" value="F:carbohydrate binding"/>
    <property type="evidence" value="ECO:0007669"/>
    <property type="project" value="UniProtKB-ARBA"/>
</dbReference>
<comment type="subcellular location">
    <subcellularLocation>
        <location evidence="1">Cell envelope</location>
    </subcellularLocation>
</comment>
<name>A0A437PM97_9BACT</name>
<dbReference type="PANTHER" id="PTHR46847">
    <property type="entry name" value="D-ALLOSE-BINDING PERIPLASMIC PROTEIN-RELATED"/>
    <property type="match status" value="1"/>
</dbReference>
<dbReference type="InterPro" id="IPR028082">
    <property type="entry name" value="Peripla_BP_I"/>
</dbReference>
<dbReference type="EMBL" id="SACY01000006">
    <property type="protein sequence ID" value="RVU23403.1"/>
    <property type="molecule type" value="Genomic_DNA"/>
</dbReference>
<comment type="similarity">
    <text evidence="2">Belongs to the bacterial solute-binding protein 2 family.</text>
</comment>
<evidence type="ECO:0000313" key="6">
    <source>
        <dbReference type="Proteomes" id="UP000282832"/>
    </source>
</evidence>
<dbReference type="PANTHER" id="PTHR46847:SF1">
    <property type="entry name" value="D-ALLOSE-BINDING PERIPLASMIC PROTEIN-RELATED"/>
    <property type="match status" value="1"/>
</dbReference>
<accession>A0A437PM97</accession>
<dbReference type="RefSeq" id="WP_127805623.1">
    <property type="nucleotide sequence ID" value="NZ_SACY01000006.1"/>
</dbReference>
<evidence type="ECO:0000256" key="3">
    <source>
        <dbReference type="ARBA" id="ARBA00022729"/>
    </source>
</evidence>
<protein>
    <submittedName>
        <fullName evidence="5">Sugar ABC transporter substrate-binding protein</fullName>
    </submittedName>
</protein>
<dbReference type="PROSITE" id="PS51257">
    <property type="entry name" value="PROKAR_LIPOPROTEIN"/>
    <property type="match status" value="1"/>
</dbReference>
<comment type="caution">
    <text evidence="5">The sequence shown here is derived from an EMBL/GenBank/DDBJ whole genome shotgun (WGS) entry which is preliminary data.</text>
</comment>
<dbReference type="AlphaFoldDB" id="A0A437PM97"/>
<keyword evidence="6" id="KW-1185">Reference proteome</keyword>
<evidence type="ECO:0000256" key="1">
    <source>
        <dbReference type="ARBA" id="ARBA00004196"/>
    </source>
</evidence>
<dbReference type="Pfam" id="PF13407">
    <property type="entry name" value="Peripla_BP_4"/>
    <property type="match status" value="1"/>
</dbReference>
<organism evidence="5 6">
    <name type="scientific">Sandaracinomonas limnophila</name>
    <dbReference type="NCBI Taxonomy" id="1862386"/>
    <lineage>
        <taxon>Bacteria</taxon>
        <taxon>Pseudomonadati</taxon>
        <taxon>Bacteroidota</taxon>
        <taxon>Cytophagia</taxon>
        <taxon>Cytophagales</taxon>
        <taxon>Flectobacillaceae</taxon>
        <taxon>Sandaracinomonas</taxon>
    </lineage>
</organism>
<dbReference type="SUPFAM" id="SSF53822">
    <property type="entry name" value="Periplasmic binding protein-like I"/>
    <property type="match status" value="1"/>
</dbReference>
<keyword evidence="3" id="KW-0732">Signal</keyword>